<dbReference type="RefSeq" id="WP_191202551.1">
    <property type="nucleotide sequence ID" value="NZ_JACXZA010000001.1"/>
</dbReference>
<keyword evidence="1" id="KW-1133">Transmembrane helix</keyword>
<feature type="transmembrane region" description="Helical" evidence="1">
    <location>
        <begin position="70"/>
        <end position="89"/>
    </location>
</feature>
<gene>
    <name evidence="2" type="ORF">H8B09_06280</name>
</gene>
<sequence>MIPILIAYYVAVNFILWGMMKYDKQQARHHGRRIPEKRLLTLGMIGGAFGGIAGMQMFRHKTKHAAFKLGYPAMAIVHLYVLTEVFGVWK</sequence>
<organism evidence="2 3">
    <name type="scientific">Paenibacillus terricola</name>
    <dbReference type="NCBI Taxonomy" id="2763503"/>
    <lineage>
        <taxon>Bacteria</taxon>
        <taxon>Bacillati</taxon>
        <taxon>Bacillota</taxon>
        <taxon>Bacilli</taxon>
        <taxon>Bacillales</taxon>
        <taxon>Paenibacillaceae</taxon>
        <taxon>Paenibacillus</taxon>
    </lineage>
</organism>
<accession>A0ABR8MQU3</accession>
<dbReference type="EMBL" id="JACXZA010000001">
    <property type="protein sequence ID" value="MBD3918356.1"/>
    <property type="molecule type" value="Genomic_DNA"/>
</dbReference>
<dbReference type="Proteomes" id="UP000609346">
    <property type="component" value="Unassembled WGS sequence"/>
</dbReference>
<reference evidence="2 3" key="1">
    <citation type="submission" date="2020-09" db="EMBL/GenBank/DDBJ databases">
        <title>Paenibacillus sp. strain PR3 16S rRNA gene Genome sequencing and assembly.</title>
        <authorList>
            <person name="Kim J."/>
        </authorList>
    </citation>
    <scope>NUCLEOTIDE SEQUENCE [LARGE SCALE GENOMIC DNA]</scope>
    <source>
        <strain evidence="2 3">PR3</strain>
    </source>
</reference>
<evidence type="ECO:0000313" key="3">
    <source>
        <dbReference type="Proteomes" id="UP000609346"/>
    </source>
</evidence>
<dbReference type="Pfam" id="PF06961">
    <property type="entry name" value="DUF1294"/>
    <property type="match status" value="1"/>
</dbReference>
<name>A0ABR8MQU3_9BACL</name>
<keyword evidence="3" id="KW-1185">Reference proteome</keyword>
<protein>
    <submittedName>
        <fullName evidence="2">DUF1294 domain-containing protein</fullName>
    </submittedName>
</protein>
<feature type="transmembrane region" description="Helical" evidence="1">
    <location>
        <begin position="6"/>
        <end position="23"/>
    </location>
</feature>
<keyword evidence="1" id="KW-0812">Transmembrane</keyword>
<evidence type="ECO:0000313" key="2">
    <source>
        <dbReference type="EMBL" id="MBD3918356.1"/>
    </source>
</evidence>
<keyword evidence="1" id="KW-0472">Membrane</keyword>
<comment type="caution">
    <text evidence="2">The sequence shown here is derived from an EMBL/GenBank/DDBJ whole genome shotgun (WGS) entry which is preliminary data.</text>
</comment>
<evidence type="ECO:0000256" key="1">
    <source>
        <dbReference type="SAM" id="Phobius"/>
    </source>
</evidence>
<proteinExistence type="predicted"/>
<dbReference type="InterPro" id="IPR010718">
    <property type="entry name" value="DUF1294"/>
</dbReference>
<feature type="transmembrane region" description="Helical" evidence="1">
    <location>
        <begin position="39"/>
        <end position="58"/>
    </location>
</feature>